<keyword evidence="4" id="KW-1185">Reference proteome</keyword>
<reference evidence="3 4" key="1">
    <citation type="submission" date="2018-05" db="EMBL/GenBank/DDBJ databases">
        <title>Abyssibacter profundi OUC007T gen. nov., sp. nov, a marine bacterium isolated from seawater of the Mariana Trench.</title>
        <authorList>
            <person name="Zhou S."/>
        </authorList>
    </citation>
    <scope>NUCLEOTIDE SEQUENCE [LARGE SCALE GENOMIC DNA]</scope>
    <source>
        <strain evidence="3 4">OUC007</strain>
    </source>
</reference>
<feature type="domain" description="DUF306" evidence="2">
    <location>
        <begin position="42"/>
        <end position="148"/>
    </location>
</feature>
<name>A0A383XRC8_9GAMM</name>
<dbReference type="PANTHER" id="PTHR35535:SF1">
    <property type="entry name" value="HEAT SHOCK PROTEIN HSLJ"/>
    <property type="match status" value="1"/>
</dbReference>
<evidence type="ECO:0000313" key="4">
    <source>
        <dbReference type="Proteomes" id="UP000251800"/>
    </source>
</evidence>
<dbReference type="RefSeq" id="WP_109720984.1">
    <property type="nucleotide sequence ID" value="NZ_QEQK01000012.1"/>
</dbReference>
<organism evidence="3 4">
    <name type="scientific">Abyssibacter profundi</name>
    <dbReference type="NCBI Taxonomy" id="2182787"/>
    <lineage>
        <taxon>Bacteria</taxon>
        <taxon>Pseudomonadati</taxon>
        <taxon>Pseudomonadota</taxon>
        <taxon>Gammaproteobacteria</taxon>
        <taxon>Chromatiales</taxon>
        <taxon>Oceanococcaceae</taxon>
        <taxon>Abyssibacter</taxon>
    </lineage>
</organism>
<dbReference type="Proteomes" id="UP000251800">
    <property type="component" value="Unassembled WGS sequence"/>
</dbReference>
<dbReference type="AlphaFoldDB" id="A0A383XRC8"/>
<evidence type="ECO:0000259" key="2">
    <source>
        <dbReference type="Pfam" id="PF03724"/>
    </source>
</evidence>
<dbReference type="EMBL" id="QEQK01000012">
    <property type="protein sequence ID" value="PWN55182.1"/>
    <property type="molecule type" value="Genomic_DNA"/>
</dbReference>
<evidence type="ECO:0000256" key="1">
    <source>
        <dbReference type="SAM" id="SignalP"/>
    </source>
</evidence>
<proteinExistence type="predicted"/>
<dbReference type="Pfam" id="PF03724">
    <property type="entry name" value="META"/>
    <property type="match status" value="1"/>
</dbReference>
<dbReference type="Gene3D" id="2.40.128.270">
    <property type="match status" value="1"/>
</dbReference>
<dbReference type="InterPro" id="IPR053147">
    <property type="entry name" value="Hsp_HslJ-like"/>
</dbReference>
<comment type="caution">
    <text evidence="3">The sequence shown here is derived from an EMBL/GenBank/DDBJ whole genome shotgun (WGS) entry which is preliminary data.</text>
</comment>
<dbReference type="InterPro" id="IPR005184">
    <property type="entry name" value="DUF306_Meta_HslJ"/>
</dbReference>
<gene>
    <name evidence="3" type="ORF">DEH80_13220</name>
</gene>
<accession>A0A383XRC8</accession>
<dbReference type="OrthoDB" id="5348860at2"/>
<keyword evidence="1" id="KW-0732">Signal</keyword>
<feature type="chain" id="PRO_5016839077" evidence="1">
    <location>
        <begin position="39"/>
        <end position="155"/>
    </location>
</feature>
<sequence>MRHQSYLRRLFQRGRTFTPLALLSVVLCSACATPVAEAPALALTGTPWVLVSLGGQPVDPDVQPATLVMETGTQRMYGHAGCNRMSGEYSRDNDSLAFSRLVTTKMACAKGMAQEQQFLQALAATQGHRVEAGRLVLLNDAGQPVATLMAEPSVG</sequence>
<protein>
    <submittedName>
        <fullName evidence="3">Heat-shock protein</fullName>
    </submittedName>
</protein>
<dbReference type="InterPro" id="IPR038670">
    <property type="entry name" value="HslJ-like_sf"/>
</dbReference>
<feature type="signal peptide" evidence="1">
    <location>
        <begin position="1"/>
        <end position="38"/>
    </location>
</feature>
<dbReference type="PANTHER" id="PTHR35535">
    <property type="entry name" value="HEAT SHOCK PROTEIN HSLJ"/>
    <property type="match status" value="1"/>
</dbReference>
<evidence type="ECO:0000313" key="3">
    <source>
        <dbReference type="EMBL" id="PWN55182.1"/>
    </source>
</evidence>